<evidence type="ECO:0000313" key="10">
    <source>
        <dbReference type="Proteomes" id="UP000502677"/>
    </source>
</evidence>
<comment type="similarity">
    <text evidence="2">Belongs to the autoinducer-2 exporter (AI-2E) (TC 2.A.86) family.</text>
</comment>
<name>A0A6G7XHD8_9MICO</name>
<keyword evidence="4" id="KW-1003">Cell membrane</keyword>
<dbReference type="AlphaFoldDB" id="A0A6G7XHD8"/>
<feature type="transmembrane region" description="Helical" evidence="8">
    <location>
        <begin position="84"/>
        <end position="105"/>
    </location>
</feature>
<feature type="transmembrane region" description="Helical" evidence="8">
    <location>
        <begin position="291"/>
        <end position="312"/>
    </location>
</feature>
<dbReference type="GO" id="GO:0005886">
    <property type="term" value="C:plasma membrane"/>
    <property type="evidence" value="ECO:0007669"/>
    <property type="project" value="UniProtKB-SubCell"/>
</dbReference>
<dbReference type="KEGG" id="lvi:G7068_13045"/>
<proteinExistence type="inferred from homology"/>
<feature type="transmembrane region" description="Helical" evidence="8">
    <location>
        <begin position="255"/>
        <end position="284"/>
    </location>
</feature>
<feature type="transmembrane region" description="Helical" evidence="8">
    <location>
        <begin position="230"/>
        <end position="249"/>
    </location>
</feature>
<dbReference type="InterPro" id="IPR002549">
    <property type="entry name" value="AI-2E-like"/>
</dbReference>
<feature type="transmembrane region" description="Helical" evidence="8">
    <location>
        <begin position="54"/>
        <end position="72"/>
    </location>
</feature>
<dbReference type="GO" id="GO:0055085">
    <property type="term" value="P:transmembrane transport"/>
    <property type="evidence" value="ECO:0007669"/>
    <property type="project" value="TreeGrafter"/>
</dbReference>
<evidence type="ECO:0000256" key="8">
    <source>
        <dbReference type="SAM" id="Phobius"/>
    </source>
</evidence>
<feature type="transmembrane region" description="Helical" evidence="8">
    <location>
        <begin position="30"/>
        <end position="48"/>
    </location>
</feature>
<keyword evidence="10" id="KW-1185">Reference proteome</keyword>
<evidence type="ECO:0000256" key="2">
    <source>
        <dbReference type="ARBA" id="ARBA00009773"/>
    </source>
</evidence>
<dbReference type="PANTHER" id="PTHR21716:SF53">
    <property type="entry name" value="PERMEASE PERM-RELATED"/>
    <property type="match status" value="1"/>
</dbReference>
<evidence type="ECO:0000256" key="5">
    <source>
        <dbReference type="ARBA" id="ARBA00022692"/>
    </source>
</evidence>
<sequence length="399" mass="42661">MEEHNSESKPGVPEITADELPLGVRVAAAWSWRLIIIGLAFAGFLWLIVQVRIIVIPLLIAILLTALLNPVVHWFERRGAPRWLGVIIALAVFIASVWILVTLIVTQLRSGFSDLAQRSEEVWWEFLHWIEGSSFGFSADQLDGFVAQIMKTVEGHQGEIWSGALGVATTAGQVITGSLLTLFSLIFMLIDGKRIWYWVLGFLPAKAHAPVDAAGISGWISVGQYVRVQIFVAFVDAVGIGVGAALLGVPLPIPIGILVFLGSFIPFLGAISTGLLAAFVALIYNGPVNALVMLGVVILVNQIEGHVLQPLVMGSAVKVHPLGVVLAVSTGALVAGIPGALFAVPLAAAANSIVNVLVSKEWAHGTDPVADYHRSAKIHQKAKHRARIVSRLQRKGGNS</sequence>
<keyword evidence="3" id="KW-0813">Transport</keyword>
<dbReference type="Pfam" id="PF01594">
    <property type="entry name" value="AI-2E_transport"/>
    <property type="match status" value="1"/>
</dbReference>
<evidence type="ECO:0000313" key="9">
    <source>
        <dbReference type="EMBL" id="QIK64020.1"/>
    </source>
</evidence>
<evidence type="ECO:0000256" key="3">
    <source>
        <dbReference type="ARBA" id="ARBA00022448"/>
    </source>
</evidence>
<reference evidence="9 10" key="1">
    <citation type="submission" date="2020-03" db="EMBL/GenBank/DDBJ databases">
        <title>Leucobacter sp. nov., isolated from beetles.</title>
        <authorList>
            <person name="Hyun D.-W."/>
            <person name="Bae J.-W."/>
        </authorList>
    </citation>
    <scope>NUCLEOTIDE SEQUENCE [LARGE SCALE GENOMIC DNA]</scope>
    <source>
        <strain evidence="9 10">HDW9C</strain>
    </source>
</reference>
<dbReference type="RefSeq" id="WP_166292360.1">
    <property type="nucleotide sequence ID" value="NZ_CP049863.1"/>
</dbReference>
<keyword evidence="6 8" id="KW-1133">Transmembrane helix</keyword>
<keyword evidence="7 8" id="KW-0472">Membrane</keyword>
<evidence type="ECO:0000256" key="1">
    <source>
        <dbReference type="ARBA" id="ARBA00004651"/>
    </source>
</evidence>
<dbReference type="Proteomes" id="UP000502677">
    <property type="component" value="Chromosome"/>
</dbReference>
<feature type="transmembrane region" description="Helical" evidence="8">
    <location>
        <begin position="160"/>
        <end position="190"/>
    </location>
</feature>
<feature type="transmembrane region" description="Helical" evidence="8">
    <location>
        <begin position="324"/>
        <end position="350"/>
    </location>
</feature>
<accession>A0A6G7XHD8</accession>
<evidence type="ECO:0000256" key="6">
    <source>
        <dbReference type="ARBA" id="ARBA00022989"/>
    </source>
</evidence>
<dbReference type="PANTHER" id="PTHR21716">
    <property type="entry name" value="TRANSMEMBRANE PROTEIN"/>
    <property type="match status" value="1"/>
</dbReference>
<comment type="subcellular location">
    <subcellularLocation>
        <location evidence="1">Cell membrane</location>
        <topology evidence="1">Multi-pass membrane protein</topology>
    </subcellularLocation>
</comment>
<evidence type="ECO:0000256" key="4">
    <source>
        <dbReference type="ARBA" id="ARBA00022475"/>
    </source>
</evidence>
<protein>
    <submittedName>
        <fullName evidence="9">AI-2E family transporter</fullName>
    </submittedName>
</protein>
<evidence type="ECO:0000256" key="7">
    <source>
        <dbReference type="ARBA" id="ARBA00023136"/>
    </source>
</evidence>
<dbReference type="EMBL" id="CP049863">
    <property type="protein sequence ID" value="QIK64020.1"/>
    <property type="molecule type" value="Genomic_DNA"/>
</dbReference>
<keyword evidence="5 8" id="KW-0812">Transmembrane</keyword>
<gene>
    <name evidence="9" type="ORF">G7068_13045</name>
</gene>
<organism evidence="9 10">
    <name type="scientific">Leucobacter viscericola</name>
    <dbReference type="NCBI Taxonomy" id="2714935"/>
    <lineage>
        <taxon>Bacteria</taxon>
        <taxon>Bacillati</taxon>
        <taxon>Actinomycetota</taxon>
        <taxon>Actinomycetes</taxon>
        <taxon>Micrococcales</taxon>
        <taxon>Microbacteriaceae</taxon>
        <taxon>Leucobacter</taxon>
    </lineage>
</organism>